<dbReference type="Pfam" id="PF00350">
    <property type="entry name" value="Dynamin_N"/>
    <property type="match status" value="1"/>
</dbReference>
<evidence type="ECO:0000313" key="5">
    <source>
        <dbReference type="EMBL" id="CAG9997039.1"/>
    </source>
</evidence>
<dbReference type="GO" id="GO:0008017">
    <property type="term" value="F:microtubule binding"/>
    <property type="evidence" value="ECO:0007669"/>
    <property type="project" value="TreeGrafter"/>
</dbReference>
<evidence type="ECO:0008006" key="7">
    <source>
        <dbReference type="Google" id="ProtNLM"/>
    </source>
</evidence>
<dbReference type="GO" id="GO:0005525">
    <property type="term" value="F:GTP binding"/>
    <property type="evidence" value="ECO:0007669"/>
    <property type="project" value="InterPro"/>
</dbReference>
<feature type="domain" description="Dynamin-type G" evidence="4">
    <location>
        <begin position="32"/>
        <end position="318"/>
    </location>
</feature>
<dbReference type="Proteomes" id="UP000754883">
    <property type="component" value="Unassembled WGS sequence"/>
</dbReference>
<dbReference type="InterPro" id="IPR001401">
    <property type="entry name" value="Dynamin_GTPase"/>
</dbReference>
<evidence type="ECO:0000256" key="2">
    <source>
        <dbReference type="ARBA" id="ARBA00023134"/>
    </source>
</evidence>
<organism evidence="5 6">
    <name type="scientific">Clonostachys byssicola</name>
    <dbReference type="NCBI Taxonomy" id="160290"/>
    <lineage>
        <taxon>Eukaryota</taxon>
        <taxon>Fungi</taxon>
        <taxon>Dikarya</taxon>
        <taxon>Ascomycota</taxon>
        <taxon>Pezizomycotina</taxon>
        <taxon>Sordariomycetes</taxon>
        <taxon>Hypocreomycetidae</taxon>
        <taxon>Hypocreales</taxon>
        <taxon>Bionectriaceae</taxon>
        <taxon>Clonostachys</taxon>
    </lineage>
</organism>
<sequence length="733" mass="81475">MTQHARPNLQSKGGRDVLDIIDSLRSQGISQYIDLPQIIVCGDQSSGKSSVLEAISGLAFPTKDALCTRFATELVLRRSSERDQPELKVSIIPGKDRSADERQKIEEFGANIKELNLDEIIDEAMGVMGLTGTDRVFCTDILRVEVASPDQPHLTLVDLPGLFMAGNKDQSLEDAKLVESLVLSYMQQPRSIILAVVAAKSEFALQQVTQRAREVDVNGDRTLGLITKPDTLDVGSESEKAYLELAQNKDVKFRLGWHVVRNRDFNMRNATNAERDIAEKAFFSQRVWTSLSPKQVGVDALRTRLSRVLQDHIMSHLPRVLDDIQSGVADCDAALEKLGQARESVAEQRRYLFSLSQAFVALVKCAVDGDYSDRRFFGVSNTPNGNKRRLRAQIQNSLSDFAMSMRLRGHSKTIVEDEQPTAKSPSANTLSDFVTSMRLRGHSKTIVEDELSWTKSPSESDALRPRKVPRLEFVQDVNTLLRGNRGRELPGTFNPLVVGELFSAQCEPWARIAKEHVETVSGYARATLITILQHVADTETAARLIASLLNPAFTVLESTVENKMLELLQPHTNGHPITYNHYLSESIQKAQSERHNSKICKAFKTYADPTSTFYQSVAPAQLYSAIKKATEPNMENDAAMLAIDTMEAYYKVALKKFVDDVSVLAIEQCLVQKLASIFSSDVICDLTDEQVGMLAGESADMSIERSRMTEKRKLLQEGLTQLGKLNNTAIAPL</sequence>
<dbReference type="GO" id="GO:0016559">
    <property type="term" value="P:peroxisome fission"/>
    <property type="evidence" value="ECO:0007669"/>
    <property type="project" value="TreeGrafter"/>
</dbReference>
<dbReference type="SMART" id="SM00053">
    <property type="entry name" value="DYNc"/>
    <property type="match status" value="1"/>
</dbReference>
<accession>A0A9N9Y9K8</accession>
<dbReference type="GO" id="GO:0048312">
    <property type="term" value="P:intracellular distribution of mitochondria"/>
    <property type="evidence" value="ECO:0007669"/>
    <property type="project" value="TreeGrafter"/>
</dbReference>
<proteinExistence type="predicted"/>
<dbReference type="PANTHER" id="PTHR11566:SF149">
    <property type="entry name" value="GTPASE, PUTATIVE (AFU_ORTHOLOGUE AFUA_6G11890)-RELATED"/>
    <property type="match status" value="1"/>
</dbReference>
<dbReference type="GO" id="GO:0000266">
    <property type="term" value="P:mitochondrial fission"/>
    <property type="evidence" value="ECO:0007669"/>
    <property type="project" value="TreeGrafter"/>
</dbReference>
<dbReference type="CDD" id="cd08771">
    <property type="entry name" value="DLP_1"/>
    <property type="match status" value="1"/>
</dbReference>
<dbReference type="FunFam" id="3.40.50.300:FF:001425">
    <property type="entry name" value="Dynamin GTPase, putative"/>
    <property type="match status" value="1"/>
</dbReference>
<comment type="caution">
    <text evidence="5">The sequence shown here is derived from an EMBL/GenBank/DDBJ whole genome shotgun (WGS) entry which is preliminary data.</text>
</comment>
<evidence type="ECO:0000313" key="6">
    <source>
        <dbReference type="Proteomes" id="UP000754883"/>
    </source>
</evidence>
<dbReference type="InterPro" id="IPR022812">
    <property type="entry name" value="Dynamin"/>
</dbReference>
<dbReference type="OrthoDB" id="415706at2759"/>
<dbReference type="GO" id="GO:0016020">
    <property type="term" value="C:membrane"/>
    <property type="evidence" value="ECO:0007669"/>
    <property type="project" value="TreeGrafter"/>
</dbReference>
<protein>
    <recommendedName>
        <fullName evidence="7">Interferon-induced GTP-binding protein Mx</fullName>
    </recommendedName>
</protein>
<dbReference type="SUPFAM" id="SSF52540">
    <property type="entry name" value="P-loop containing nucleoside triphosphate hydrolases"/>
    <property type="match status" value="1"/>
</dbReference>
<keyword evidence="1" id="KW-0547">Nucleotide-binding</keyword>
<name>A0A9N9Y9K8_9HYPO</name>
<dbReference type="Pfam" id="PF01031">
    <property type="entry name" value="Dynamin_M"/>
    <property type="match status" value="1"/>
</dbReference>
<reference evidence="5" key="1">
    <citation type="submission" date="2021-10" db="EMBL/GenBank/DDBJ databases">
        <authorList>
            <person name="Piombo E."/>
        </authorList>
    </citation>
    <scope>NUCLEOTIDE SEQUENCE</scope>
</reference>
<dbReference type="PROSITE" id="PS51388">
    <property type="entry name" value="GED"/>
    <property type="match status" value="1"/>
</dbReference>
<dbReference type="PROSITE" id="PS51718">
    <property type="entry name" value="G_DYNAMIN_2"/>
    <property type="match status" value="1"/>
</dbReference>
<evidence type="ECO:0000256" key="1">
    <source>
        <dbReference type="ARBA" id="ARBA00022741"/>
    </source>
</evidence>
<gene>
    <name evidence="5" type="ORF">CBYS24578_00016041</name>
</gene>
<evidence type="ECO:0000259" key="4">
    <source>
        <dbReference type="PROSITE" id="PS51718"/>
    </source>
</evidence>
<dbReference type="GO" id="GO:0005874">
    <property type="term" value="C:microtubule"/>
    <property type="evidence" value="ECO:0007669"/>
    <property type="project" value="TreeGrafter"/>
</dbReference>
<dbReference type="GO" id="GO:0005739">
    <property type="term" value="C:mitochondrion"/>
    <property type="evidence" value="ECO:0007669"/>
    <property type="project" value="TreeGrafter"/>
</dbReference>
<dbReference type="AlphaFoldDB" id="A0A9N9Y9K8"/>
<evidence type="ECO:0000259" key="3">
    <source>
        <dbReference type="PROSITE" id="PS51388"/>
    </source>
</evidence>
<feature type="domain" description="GED" evidence="3">
    <location>
        <begin position="639"/>
        <end position="730"/>
    </location>
</feature>
<dbReference type="GO" id="GO:0006897">
    <property type="term" value="P:endocytosis"/>
    <property type="evidence" value="ECO:0007669"/>
    <property type="project" value="TreeGrafter"/>
</dbReference>
<dbReference type="InterPro" id="IPR000375">
    <property type="entry name" value="Dynamin_stalk"/>
</dbReference>
<dbReference type="Gene3D" id="3.40.50.300">
    <property type="entry name" value="P-loop containing nucleotide triphosphate hydrolases"/>
    <property type="match status" value="1"/>
</dbReference>
<dbReference type="PANTHER" id="PTHR11566">
    <property type="entry name" value="DYNAMIN"/>
    <property type="match status" value="1"/>
</dbReference>
<dbReference type="EMBL" id="CABFNO020001541">
    <property type="protein sequence ID" value="CAG9997039.1"/>
    <property type="molecule type" value="Genomic_DNA"/>
</dbReference>
<keyword evidence="2" id="KW-0342">GTP-binding</keyword>
<keyword evidence="6" id="KW-1185">Reference proteome</keyword>
<dbReference type="PRINTS" id="PR00195">
    <property type="entry name" value="DYNAMIN"/>
</dbReference>
<dbReference type="InterPro" id="IPR027417">
    <property type="entry name" value="P-loop_NTPase"/>
</dbReference>
<dbReference type="GO" id="GO:0003924">
    <property type="term" value="F:GTPase activity"/>
    <property type="evidence" value="ECO:0007669"/>
    <property type="project" value="InterPro"/>
</dbReference>
<dbReference type="InterPro" id="IPR045063">
    <property type="entry name" value="Dynamin_N"/>
</dbReference>
<dbReference type="InterPro" id="IPR030381">
    <property type="entry name" value="G_DYNAMIN_dom"/>
</dbReference>
<dbReference type="InterPro" id="IPR020850">
    <property type="entry name" value="GED_dom"/>
</dbReference>
<dbReference type="Gene3D" id="1.20.120.1240">
    <property type="entry name" value="Dynamin, middle domain"/>
    <property type="match status" value="1"/>
</dbReference>